<feature type="domain" description="Ig-like SoxY" evidence="2">
    <location>
        <begin position="50"/>
        <end position="158"/>
    </location>
</feature>
<comment type="caution">
    <text evidence="3">The sequence shown here is derived from an EMBL/GenBank/DDBJ whole genome shotgun (WGS) entry which is preliminary data.</text>
</comment>
<feature type="domain" description="Sulphur oxidation protein SoxZ" evidence="1">
    <location>
        <begin position="182"/>
        <end position="270"/>
    </location>
</feature>
<dbReference type="InterPro" id="IPR014756">
    <property type="entry name" value="Ig_E-set"/>
</dbReference>
<gene>
    <name evidence="3" type="primary">soxZ</name>
    <name evidence="3" type="ORF">DU505_00660</name>
</gene>
<evidence type="ECO:0000259" key="1">
    <source>
        <dbReference type="Pfam" id="PF08770"/>
    </source>
</evidence>
<organism evidence="3 4">
    <name type="scientific">Billgrantia montanilacus</name>
    <dbReference type="NCBI Taxonomy" id="2282305"/>
    <lineage>
        <taxon>Bacteria</taxon>
        <taxon>Pseudomonadati</taxon>
        <taxon>Pseudomonadota</taxon>
        <taxon>Gammaproteobacteria</taxon>
        <taxon>Oceanospirillales</taxon>
        <taxon>Halomonadaceae</taxon>
        <taxon>Billgrantia</taxon>
    </lineage>
</organism>
<dbReference type="InterPro" id="IPR013783">
    <property type="entry name" value="Ig-like_fold"/>
</dbReference>
<name>A0A368U689_9GAMM</name>
<evidence type="ECO:0000313" key="3">
    <source>
        <dbReference type="EMBL" id="RCV91622.1"/>
    </source>
</evidence>
<dbReference type="Pfam" id="PF13501">
    <property type="entry name" value="SoxY"/>
    <property type="match status" value="1"/>
</dbReference>
<accession>A0A368U689</accession>
<dbReference type="SUPFAM" id="SSF81296">
    <property type="entry name" value="E set domains"/>
    <property type="match status" value="1"/>
</dbReference>
<evidence type="ECO:0000259" key="2">
    <source>
        <dbReference type="Pfam" id="PF13501"/>
    </source>
</evidence>
<dbReference type="InterPro" id="IPR032711">
    <property type="entry name" value="SoxY"/>
</dbReference>
<dbReference type="NCBIfam" id="TIGR04490">
    <property type="entry name" value="SoxZ_true"/>
    <property type="match status" value="1"/>
</dbReference>
<dbReference type="OrthoDB" id="9795530at2"/>
<sequence>MHVARPAHYDAARRRLLRGIAAAVAAISLAGLATPALAEGPWQRLEAARSVLGDTEPSTQGLVLDLPHVSEDGASVALTVGFDGELADDDHISRIDLFATANPSPEIATFHLTPLSGKAEISTRVRLNETQQVIAIATSHQGERFATAREVRITVSGCLMRNGGDQPEPLSNPRVSIPSSFTPGQPEAVRTLINHPMETGLREDTNGEIVPRHIVERFTVRLNGSTAFEAELHQSISASPYLLFYLSPEEEGEAVFEWQDDTGASATHEASIKAG</sequence>
<dbReference type="RefSeq" id="WP_114477073.1">
    <property type="nucleotide sequence ID" value="NZ_QPII01000001.1"/>
</dbReference>
<evidence type="ECO:0000313" key="4">
    <source>
        <dbReference type="Proteomes" id="UP000252405"/>
    </source>
</evidence>
<dbReference type="Pfam" id="PF08770">
    <property type="entry name" value="SoxZ"/>
    <property type="match status" value="1"/>
</dbReference>
<dbReference type="InterPro" id="IPR006311">
    <property type="entry name" value="TAT_signal"/>
</dbReference>
<dbReference type="InterPro" id="IPR014880">
    <property type="entry name" value="SoxZ_dom"/>
</dbReference>
<dbReference type="Gene3D" id="2.60.40.10">
    <property type="entry name" value="Immunoglobulins"/>
    <property type="match status" value="1"/>
</dbReference>
<dbReference type="PROSITE" id="PS51318">
    <property type="entry name" value="TAT"/>
    <property type="match status" value="1"/>
</dbReference>
<protein>
    <submittedName>
        <fullName evidence="3">Thiosulfate oxidation carrier complex protein SoxZ</fullName>
    </submittedName>
</protein>
<dbReference type="AlphaFoldDB" id="A0A368U689"/>
<dbReference type="InterPro" id="IPR030995">
    <property type="entry name" value="SoxZ"/>
</dbReference>
<proteinExistence type="predicted"/>
<dbReference type="InterPro" id="IPR038162">
    <property type="entry name" value="SoxY_sf"/>
</dbReference>
<dbReference type="Proteomes" id="UP000252405">
    <property type="component" value="Unassembled WGS sequence"/>
</dbReference>
<keyword evidence="4" id="KW-1185">Reference proteome</keyword>
<dbReference type="Gene3D" id="2.60.40.2470">
    <property type="entry name" value="SoxY domain"/>
    <property type="match status" value="1"/>
</dbReference>
<dbReference type="EMBL" id="QPII01000001">
    <property type="protein sequence ID" value="RCV91622.1"/>
    <property type="molecule type" value="Genomic_DNA"/>
</dbReference>
<reference evidence="3 4" key="1">
    <citation type="submission" date="2018-07" db="EMBL/GenBank/DDBJ databases">
        <title>Halomonas montanilacus sp. nov., isolated from Lake Pengyan on Tibetan Plateau.</title>
        <authorList>
            <person name="Lu H."/>
            <person name="Xing P."/>
            <person name="Wu Q."/>
        </authorList>
    </citation>
    <scope>NUCLEOTIDE SEQUENCE [LARGE SCALE GENOMIC DNA]</scope>
    <source>
        <strain evidence="3 4">PYC7W</strain>
    </source>
</reference>